<dbReference type="InterPro" id="IPR013799">
    <property type="entry name" value="STAT_TF_prot_interaction"/>
</dbReference>
<feature type="compositionally biased region" description="Basic residues" evidence="2">
    <location>
        <begin position="163"/>
        <end position="173"/>
    </location>
</feature>
<dbReference type="SMART" id="SM00964">
    <property type="entry name" value="STAT_int"/>
    <property type="match status" value="1"/>
</dbReference>
<evidence type="ECO:0000313" key="5">
    <source>
        <dbReference type="Proteomes" id="UP001176940"/>
    </source>
</evidence>
<evidence type="ECO:0000256" key="1">
    <source>
        <dbReference type="ARBA" id="ARBA00022999"/>
    </source>
</evidence>
<dbReference type="InterPro" id="IPR036535">
    <property type="entry name" value="STAT_N_sf"/>
</dbReference>
<keyword evidence="5" id="KW-1185">Reference proteome</keyword>
<keyword evidence="1" id="KW-0727">SH2 domain</keyword>
<proteinExistence type="predicted"/>
<evidence type="ECO:0000259" key="3">
    <source>
        <dbReference type="SMART" id="SM00964"/>
    </source>
</evidence>
<feature type="region of interest" description="Disordered" evidence="2">
    <location>
        <begin position="146"/>
        <end position="173"/>
    </location>
</feature>
<dbReference type="EMBL" id="CAUEEQ010020782">
    <property type="protein sequence ID" value="CAJ0943133.1"/>
    <property type="molecule type" value="Genomic_DNA"/>
</dbReference>
<organism evidence="4 5">
    <name type="scientific">Ranitomeya imitator</name>
    <name type="common">mimic poison frog</name>
    <dbReference type="NCBI Taxonomy" id="111125"/>
    <lineage>
        <taxon>Eukaryota</taxon>
        <taxon>Metazoa</taxon>
        <taxon>Chordata</taxon>
        <taxon>Craniata</taxon>
        <taxon>Vertebrata</taxon>
        <taxon>Euteleostomi</taxon>
        <taxon>Amphibia</taxon>
        <taxon>Batrachia</taxon>
        <taxon>Anura</taxon>
        <taxon>Neobatrachia</taxon>
        <taxon>Hyloidea</taxon>
        <taxon>Dendrobatidae</taxon>
        <taxon>Dendrobatinae</taxon>
        <taxon>Ranitomeya</taxon>
    </lineage>
</organism>
<comment type="caution">
    <text evidence="4">The sequence shown here is derived from an EMBL/GenBank/DDBJ whole genome shotgun (WGS) entry which is preliminary data.</text>
</comment>
<gene>
    <name evidence="4" type="ORF">RIMI_LOCUS9844008</name>
</gene>
<feature type="non-terminal residue" evidence="4">
    <location>
        <position position="1"/>
    </location>
</feature>
<accession>A0ABN9LN38</accession>
<evidence type="ECO:0000256" key="2">
    <source>
        <dbReference type="SAM" id="MobiDB-lite"/>
    </source>
</evidence>
<dbReference type="Proteomes" id="UP001176940">
    <property type="component" value="Unassembled WGS sequence"/>
</dbReference>
<feature type="domain" description="STAT transcription factor protein interaction" evidence="3">
    <location>
        <begin position="13"/>
        <end position="132"/>
    </location>
</feature>
<reference evidence="4" key="1">
    <citation type="submission" date="2023-07" db="EMBL/GenBank/DDBJ databases">
        <authorList>
            <person name="Stuckert A."/>
        </authorList>
    </citation>
    <scope>NUCLEOTIDE SEQUENCE</scope>
</reference>
<dbReference type="InterPro" id="IPR001217">
    <property type="entry name" value="STAT"/>
</dbReference>
<dbReference type="PANTHER" id="PTHR11801">
    <property type="entry name" value="SIGNAL TRANSDUCER AND ACTIVATOR OF TRANSCRIPTION"/>
    <property type="match status" value="1"/>
</dbReference>
<name>A0ABN9LN38_9NEOB</name>
<dbReference type="Pfam" id="PF02865">
    <property type="entry name" value="STAT_int"/>
    <property type="match status" value="1"/>
</dbReference>
<dbReference type="SUPFAM" id="SSF48092">
    <property type="entry name" value="Transcription factor STAT-4 N-domain"/>
    <property type="match status" value="1"/>
</dbReference>
<evidence type="ECO:0000313" key="4">
    <source>
        <dbReference type="EMBL" id="CAJ0943133.1"/>
    </source>
</evidence>
<protein>
    <recommendedName>
        <fullName evidence="3">STAT transcription factor protein interaction domain-containing protein</fullName>
    </recommendedName>
</protein>
<dbReference type="Gene3D" id="1.10.532.10">
    <property type="entry name" value="STAT transcription factor, N-terminal domain"/>
    <property type="match status" value="1"/>
</dbReference>
<sequence>CCLRVQSSGHNMSQWEAILKLSKVFLEKVLDVYNVEILPVSVRQYLAIWIESQDWKLAARDLSLATVLFQNLLENLDIQFSRFTETHEVVQANGIRNFKLKLQGKEATSICRHRRFLETELPRRCSDTDNDPDRCSVAVWSLESCHTDSSPATNDPEVPGNQGKHRHGIQGKHQVTKRGPAALSYPMFTLVTSEDIAGSVSHTPIQRCQQESSDEIKFWTLFSDQRSSSRGLIVGRCHA</sequence>